<dbReference type="PROSITE" id="PS50885">
    <property type="entry name" value="HAMP"/>
    <property type="match status" value="1"/>
</dbReference>
<dbReference type="Pfam" id="PF00512">
    <property type="entry name" value="HisKA"/>
    <property type="match status" value="1"/>
</dbReference>
<dbReference type="CDD" id="cd00082">
    <property type="entry name" value="HisKA"/>
    <property type="match status" value="1"/>
</dbReference>
<dbReference type="SMART" id="SM00387">
    <property type="entry name" value="HATPase_c"/>
    <property type="match status" value="1"/>
</dbReference>
<dbReference type="SMART" id="SM00388">
    <property type="entry name" value="HisKA"/>
    <property type="match status" value="1"/>
</dbReference>
<evidence type="ECO:0000313" key="15">
    <source>
        <dbReference type="Proteomes" id="UP001156641"/>
    </source>
</evidence>
<keyword evidence="5" id="KW-0808">Transferase</keyword>
<dbReference type="SUPFAM" id="SSF47384">
    <property type="entry name" value="Homodimeric domain of signal transducing histidine kinase"/>
    <property type="match status" value="1"/>
</dbReference>
<gene>
    <name evidence="14" type="ORF">GCM10010909_04750</name>
</gene>
<dbReference type="InterPro" id="IPR036097">
    <property type="entry name" value="HisK_dim/P_sf"/>
</dbReference>
<dbReference type="PROSITE" id="PS50109">
    <property type="entry name" value="HIS_KIN"/>
    <property type="match status" value="1"/>
</dbReference>
<comment type="catalytic activity">
    <reaction evidence="1">
        <text>ATP + protein L-histidine = ADP + protein N-phospho-L-histidine.</text>
        <dbReference type="EC" id="2.7.13.3"/>
    </reaction>
</comment>
<evidence type="ECO:0000256" key="11">
    <source>
        <dbReference type="SAM" id="Phobius"/>
    </source>
</evidence>
<evidence type="ECO:0000259" key="12">
    <source>
        <dbReference type="PROSITE" id="PS50109"/>
    </source>
</evidence>
<evidence type="ECO:0000256" key="7">
    <source>
        <dbReference type="ARBA" id="ARBA00022777"/>
    </source>
</evidence>
<evidence type="ECO:0000256" key="5">
    <source>
        <dbReference type="ARBA" id="ARBA00022679"/>
    </source>
</evidence>
<feature type="domain" description="Histidine kinase" evidence="12">
    <location>
        <begin position="234"/>
        <end position="446"/>
    </location>
</feature>
<keyword evidence="9" id="KW-0902">Two-component regulatory system</keyword>
<dbReference type="InterPro" id="IPR003594">
    <property type="entry name" value="HATPase_dom"/>
</dbReference>
<dbReference type="PANTHER" id="PTHR45436">
    <property type="entry name" value="SENSOR HISTIDINE KINASE YKOH"/>
    <property type="match status" value="1"/>
</dbReference>
<dbReference type="InterPro" id="IPR004358">
    <property type="entry name" value="Sig_transdc_His_kin-like_C"/>
</dbReference>
<keyword evidence="8 11" id="KW-1133">Transmembrane helix</keyword>
<proteinExistence type="predicted"/>
<dbReference type="InterPro" id="IPR003660">
    <property type="entry name" value="HAMP_dom"/>
</dbReference>
<keyword evidence="4" id="KW-0597">Phosphoprotein</keyword>
<sequence>MDGLPGKMTHSLQFRLSASLSLLIVVVGLVSGVLSFVLAFQDAIELQDDQLREVAALIFRQNLSQALVASNQGVADIDPEARIIVELLQKSAPPGAKGPLAGLPADLPDGMQTAIEQGVDWRVYVRTLASGTRIAVAQQTVVRDEIAMGSAMRGIIPFLALIPILVFTLVVLIQKMLKPLKKLAVELDQRGEDDLRQIPDTPMPSEIRPFAVAINRLLGRVAQSVAVQRRFVADAAHELRSPLTALSLQAEQLEATELPPPARERLAALRGGIMRARNLLEQLLSFARVQEVAMTAPQPVALLPVFTEVLEELMPLAETKALDLGVSDVPGSRVLAARPELKTLFKNLVENAIQHSPVNGRIDILVRRDQARTVVRIDDEGPGIAPEYHERVFDPFYRVPGNQALGSGLGLSIVKTIINRIGAEITLAYADPETKSGLRVEVSFPA</sequence>
<dbReference type="InterPro" id="IPR036890">
    <property type="entry name" value="HATPase_C_sf"/>
</dbReference>
<evidence type="ECO:0000256" key="6">
    <source>
        <dbReference type="ARBA" id="ARBA00022692"/>
    </source>
</evidence>
<comment type="subcellular location">
    <subcellularLocation>
        <location evidence="2">Membrane</location>
        <topology evidence="2">Multi-pass membrane protein</topology>
    </subcellularLocation>
</comment>
<evidence type="ECO:0000256" key="2">
    <source>
        <dbReference type="ARBA" id="ARBA00004141"/>
    </source>
</evidence>
<keyword evidence="6 11" id="KW-0812">Transmembrane</keyword>
<feature type="transmembrane region" description="Helical" evidence="11">
    <location>
        <begin position="155"/>
        <end position="173"/>
    </location>
</feature>
<comment type="caution">
    <text evidence="14">The sequence shown here is derived from an EMBL/GenBank/DDBJ whole genome shotgun (WGS) entry which is preliminary data.</text>
</comment>
<reference evidence="15" key="1">
    <citation type="journal article" date="2019" name="Int. J. Syst. Evol. Microbiol.">
        <title>The Global Catalogue of Microorganisms (GCM) 10K type strain sequencing project: providing services to taxonomists for standard genome sequencing and annotation.</title>
        <authorList>
            <consortium name="The Broad Institute Genomics Platform"/>
            <consortium name="The Broad Institute Genome Sequencing Center for Infectious Disease"/>
            <person name="Wu L."/>
            <person name="Ma J."/>
        </authorList>
    </citation>
    <scope>NUCLEOTIDE SEQUENCE [LARGE SCALE GENOMIC DNA]</scope>
    <source>
        <strain evidence="15">NBRC 112502</strain>
    </source>
</reference>
<keyword evidence="7 14" id="KW-0418">Kinase</keyword>
<evidence type="ECO:0000256" key="8">
    <source>
        <dbReference type="ARBA" id="ARBA00022989"/>
    </source>
</evidence>
<dbReference type="EC" id="2.7.13.3" evidence="3"/>
<evidence type="ECO:0000256" key="1">
    <source>
        <dbReference type="ARBA" id="ARBA00000085"/>
    </source>
</evidence>
<dbReference type="EMBL" id="BSOS01000007">
    <property type="protein sequence ID" value="GLR65797.1"/>
    <property type="molecule type" value="Genomic_DNA"/>
</dbReference>
<dbReference type="PRINTS" id="PR00344">
    <property type="entry name" value="BCTRLSENSOR"/>
</dbReference>
<feature type="transmembrane region" description="Helical" evidence="11">
    <location>
        <begin position="20"/>
        <end position="40"/>
    </location>
</feature>
<evidence type="ECO:0000256" key="10">
    <source>
        <dbReference type="ARBA" id="ARBA00023136"/>
    </source>
</evidence>
<dbReference type="Gene3D" id="1.10.287.130">
    <property type="match status" value="1"/>
</dbReference>
<dbReference type="InterPro" id="IPR050428">
    <property type="entry name" value="TCS_sensor_his_kinase"/>
</dbReference>
<dbReference type="InterPro" id="IPR003661">
    <property type="entry name" value="HisK_dim/P_dom"/>
</dbReference>
<dbReference type="CDD" id="cd00075">
    <property type="entry name" value="HATPase"/>
    <property type="match status" value="1"/>
</dbReference>
<dbReference type="Gene3D" id="3.30.565.10">
    <property type="entry name" value="Histidine kinase-like ATPase, C-terminal domain"/>
    <property type="match status" value="1"/>
</dbReference>
<organism evidence="14 15">
    <name type="scientific">Acidocella aquatica</name>
    <dbReference type="NCBI Taxonomy" id="1922313"/>
    <lineage>
        <taxon>Bacteria</taxon>
        <taxon>Pseudomonadati</taxon>
        <taxon>Pseudomonadota</taxon>
        <taxon>Alphaproteobacteria</taxon>
        <taxon>Acetobacterales</taxon>
        <taxon>Acidocellaceae</taxon>
        <taxon>Acidocella</taxon>
    </lineage>
</organism>
<evidence type="ECO:0000313" key="14">
    <source>
        <dbReference type="EMBL" id="GLR65797.1"/>
    </source>
</evidence>
<evidence type="ECO:0000259" key="13">
    <source>
        <dbReference type="PROSITE" id="PS50885"/>
    </source>
</evidence>
<protein>
    <recommendedName>
        <fullName evidence="3">histidine kinase</fullName>
        <ecNumber evidence="3">2.7.13.3</ecNumber>
    </recommendedName>
</protein>
<dbReference type="Pfam" id="PF02518">
    <property type="entry name" value="HATPase_c"/>
    <property type="match status" value="1"/>
</dbReference>
<dbReference type="PANTHER" id="PTHR45436:SF15">
    <property type="entry name" value="SENSOR HISTIDINE KINASE CUSS"/>
    <property type="match status" value="1"/>
</dbReference>
<name>A0ABQ6A5G3_9PROT</name>
<feature type="domain" description="HAMP" evidence="13">
    <location>
        <begin position="174"/>
        <end position="226"/>
    </location>
</feature>
<evidence type="ECO:0000256" key="9">
    <source>
        <dbReference type="ARBA" id="ARBA00023012"/>
    </source>
</evidence>
<keyword evidence="15" id="KW-1185">Reference proteome</keyword>
<dbReference type="GO" id="GO:0016301">
    <property type="term" value="F:kinase activity"/>
    <property type="evidence" value="ECO:0007669"/>
    <property type="project" value="UniProtKB-KW"/>
</dbReference>
<accession>A0ABQ6A5G3</accession>
<evidence type="ECO:0000256" key="4">
    <source>
        <dbReference type="ARBA" id="ARBA00022553"/>
    </source>
</evidence>
<keyword evidence="10 11" id="KW-0472">Membrane</keyword>
<dbReference type="SUPFAM" id="SSF55874">
    <property type="entry name" value="ATPase domain of HSP90 chaperone/DNA topoisomerase II/histidine kinase"/>
    <property type="match status" value="1"/>
</dbReference>
<dbReference type="Proteomes" id="UP001156641">
    <property type="component" value="Unassembled WGS sequence"/>
</dbReference>
<dbReference type="InterPro" id="IPR005467">
    <property type="entry name" value="His_kinase_dom"/>
</dbReference>
<evidence type="ECO:0000256" key="3">
    <source>
        <dbReference type="ARBA" id="ARBA00012438"/>
    </source>
</evidence>